<comment type="caution">
    <text evidence="2">The sequence shown here is derived from an EMBL/GenBank/DDBJ whole genome shotgun (WGS) entry which is preliminary data.</text>
</comment>
<dbReference type="EMBL" id="JAADJZ010000004">
    <property type="protein sequence ID" value="KAF2876017.1"/>
    <property type="molecule type" value="Genomic_DNA"/>
</dbReference>
<dbReference type="Proteomes" id="UP000481861">
    <property type="component" value="Unassembled WGS sequence"/>
</dbReference>
<accession>A0A7C8IC78</accession>
<organism evidence="2 3">
    <name type="scientific">Massariosphaeria phaeospora</name>
    <dbReference type="NCBI Taxonomy" id="100035"/>
    <lineage>
        <taxon>Eukaryota</taxon>
        <taxon>Fungi</taxon>
        <taxon>Dikarya</taxon>
        <taxon>Ascomycota</taxon>
        <taxon>Pezizomycotina</taxon>
        <taxon>Dothideomycetes</taxon>
        <taxon>Pleosporomycetidae</taxon>
        <taxon>Pleosporales</taxon>
        <taxon>Pleosporales incertae sedis</taxon>
        <taxon>Massariosphaeria</taxon>
    </lineage>
</organism>
<reference evidence="2 3" key="1">
    <citation type="submission" date="2020-01" db="EMBL/GenBank/DDBJ databases">
        <authorList>
            <consortium name="DOE Joint Genome Institute"/>
            <person name="Haridas S."/>
            <person name="Albert R."/>
            <person name="Binder M."/>
            <person name="Bloem J."/>
            <person name="Labutti K."/>
            <person name="Salamov A."/>
            <person name="Andreopoulos B."/>
            <person name="Baker S.E."/>
            <person name="Barry K."/>
            <person name="Bills G."/>
            <person name="Bluhm B.H."/>
            <person name="Cannon C."/>
            <person name="Castanera R."/>
            <person name="Culley D.E."/>
            <person name="Daum C."/>
            <person name="Ezra D."/>
            <person name="Gonzalez J.B."/>
            <person name="Henrissat B."/>
            <person name="Kuo A."/>
            <person name="Liang C."/>
            <person name="Lipzen A."/>
            <person name="Lutzoni F."/>
            <person name="Magnuson J."/>
            <person name="Mondo S."/>
            <person name="Nolan M."/>
            <person name="Ohm R."/>
            <person name="Pangilinan J."/>
            <person name="Park H.-J.H."/>
            <person name="Ramirez L."/>
            <person name="Alfaro M."/>
            <person name="Sun H."/>
            <person name="Tritt A."/>
            <person name="Yoshinaga Y."/>
            <person name="Zwiers L.-H.L."/>
            <person name="Turgeon B.G."/>
            <person name="Goodwin S.B."/>
            <person name="Spatafora J.W."/>
            <person name="Crous P.W."/>
            <person name="Grigoriev I.V."/>
        </authorList>
    </citation>
    <scope>NUCLEOTIDE SEQUENCE [LARGE SCALE GENOMIC DNA]</scope>
    <source>
        <strain evidence="2 3">CBS 611.86</strain>
    </source>
</reference>
<dbReference type="OrthoDB" id="10593991at2759"/>
<keyword evidence="3" id="KW-1185">Reference proteome</keyword>
<name>A0A7C8IC78_9PLEO</name>
<protein>
    <recommendedName>
        <fullName evidence="1">Splicing factor RBM39 linker domain-containing protein</fullName>
    </recommendedName>
</protein>
<evidence type="ECO:0000313" key="3">
    <source>
        <dbReference type="Proteomes" id="UP000481861"/>
    </source>
</evidence>
<sequence>MNALARTDEPAQRGAQLVSKPRVPIVDKPMPSGCIKIENAFDSADEGHVRCAIVAGGFRHPWKLQTNTDNRMARLPRLTSSGFRDNSVRLDEVAVLQKEAMQVYPEREAES</sequence>
<dbReference type="InterPro" id="IPR029123">
    <property type="entry name" value="RBM39_linker"/>
</dbReference>
<dbReference type="AlphaFoldDB" id="A0A7C8IC78"/>
<proteinExistence type="predicted"/>
<feature type="domain" description="Splicing factor RBM39 linker" evidence="1">
    <location>
        <begin position="1"/>
        <end position="46"/>
    </location>
</feature>
<gene>
    <name evidence="2" type="ORF">BDV95DRAFT_563218</name>
</gene>
<dbReference type="Pfam" id="PF15519">
    <property type="entry name" value="RBM39linker"/>
    <property type="match status" value="1"/>
</dbReference>
<evidence type="ECO:0000259" key="1">
    <source>
        <dbReference type="Pfam" id="PF15519"/>
    </source>
</evidence>
<evidence type="ECO:0000313" key="2">
    <source>
        <dbReference type="EMBL" id="KAF2876017.1"/>
    </source>
</evidence>